<proteinExistence type="predicted"/>
<sequence>MHAHAGRLEETSAESGKKSCGSLWAQLYDYLPALPCLDGDVREIALAALTRGVLVAKFHSKNGRRVSRVLRIIKTPQWASIPHHFVYQEETCPGGDDVQ</sequence>
<keyword evidence="2" id="KW-1185">Reference proteome</keyword>
<name>C5LS70_PERM5</name>
<gene>
    <name evidence="1" type="ORF">Pmar_PMAR027776</name>
</gene>
<dbReference type="GeneID" id="9050204"/>
<dbReference type="EMBL" id="GG685043">
    <property type="protein sequence ID" value="EER00432.1"/>
    <property type="molecule type" value="Genomic_DNA"/>
</dbReference>
<dbReference type="RefSeq" id="XP_002767714.1">
    <property type="nucleotide sequence ID" value="XM_002767668.1"/>
</dbReference>
<organism evidence="2">
    <name type="scientific">Perkinsus marinus (strain ATCC 50983 / TXsc)</name>
    <dbReference type="NCBI Taxonomy" id="423536"/>
    <lineage>
        <taxon>Eukaryota</taxon>
        <taxon>Sar</taxon>
        <taxon>Alveolata</taxon>
        <taxon>Perkinsozoa</taxon>
        <taxon>Perkinsea</taxon>
        <taxon>Perkinsida</taxon>
        <taxon>Perkinsidae</taxon>
        <taxon>Perkinsus</taxon>
    </lineage>
</organism>
<dbReference type="InParanoid" id="C5LS70"/>
<evidence type="ECO:0000313" key="1">
    <source>
        <dbReference type="EMBL" id="EER00432.1"/>
    </source>
</evidence>
<dbReference type="Proteomes" id="UP000007800">
    <property type="component" value="Unassembled WGS sequence"/>
</dbReference>
<evidence type="ECO:0000313" key="2">
    <source>
        <dbReference type="Proteomes" id="UP000007800"/>
    </source>
</evidence>
<dbReference type="AlphaFoldDB" id="C5LS70"/>
<protein>
    <submittedName>
        <fullName evidence="1">Uncharacterized protein</fullName>
    </submittedName>
</protein>
<reference evidence="1 2" key="1">
    <citation type="submission" date="2008-07" db="EMBL/GenBank/DDBJ databases">
        <authorList>
            <person name="El-Sayed N."/>
            <person name="Caler E."/>
            <person name="Inman J."/>
            <person name="Amedeo P."/>
            <person name="Hass B."/>
            <person name="Wortman J."/>
        </authorList>
    </citation>
    <scope>NUCLEOTIDE SEQUENCE [LARGE SCALE GENOMIC DNA]</scope>
    <source>
        <strain evidence="2">ATCC 50983 / TXsc</strain>
    </source>
</reference>
<accession>C5LS70</accession>